<sequence>MSGQILSMPQDMVAKIVGELDLQSAFNLAHTCLLFANLCVQVHGPAVAPFLHSATRMSVTRPSPPTVSFASTTSSANTSDSESHGGTETDMTSSPEEDDWEFEVTPDLIRRLSLLPQRKQGHTLPTLPTELQLEVFSYLDQIDSCCLGLAHPNLYVVYRAIHGTKMPLNTRRMGPNKLESAWEVVGKQECKQCGVYRCELHQHIKTWMPEELEYCAMKQNFGLRAKDGAKETCYRGKPSKPKRCGRHPLRTTSVHQDDSHFNLPTPSGH</sequence>
<gene>
    <name evidence="2" type="ORF">PAC_10282</name>
</gene>
<dbReference type="EMBL" id="FJOG01000016">
    <property type="protein sequence ID" value="CZR60386.1"/>
    <property type="molecule type" value="Genomic_DNA"/>
</dbReference>
<feature type="region of interest" description="Disordered" evidence="1">
    <location>
        <begin position="232"/>
        <end position="269"/>
    </location>
</feature>
<reference evidence="2 3" key="1">
    <citation type="submission" date="2016-03" db="EMBL/GenBank/DDBJ databases">
        <authorList>
            <person name="Ploux O."/>
        </authorList>
    </citation>
    <scope>NUCLEOTIDE SEQUENCE [LARGE SCALE GENOMIC DNA]</scope>
    <source>
        <strain evidence="2 3">UAMH 11012</strain>
    </source>
</reference>
<protein>
    <recommendedName>
        <fullName evidence="4">F-box domain-containing protein</fullName>
    </recommendedName>
</protein>
<feature type="compositionally biased region" description="Basic residues" evidence="1">
    <location>
        <begin position="237"/>
        <end position="249"/>
    </location>
</feature>
<dbReference type="Proteomes" id="UP000184330">
    <property type="component" value="Unassembled WGS sequence"/>
</dbReference>
<dbReference type="STRING" id="576137.A0A1L7X5T5"/>
<evidence type="ECO:0000313" key="2">
    <source>
        <dbReference type="EMBL" id="CZR60386.1"/>
    </source>
</evidence>
<keyword evidence="3" id="KW-1185">Reference proteome</keyword>
<evidence type="ECO:0000256" key="1">
    <source>
        <dbReference type="SAM" id="MobiDB-lite"/>
    </source>
</evidence>
<proteinExistence type="predicted"/>
<dbReference type="AlphaFoldDB" id="A0A1L7X5T5"/>
<evidence type="ECO:0008006" key="4">
    <source>
        <dbReference type="Google" id="ProtNLM"/>
    </source>
</evidence>
<accession>A0A1L7X5T5</accession>
<organism evidence="2 3">
    <name type="scientific">Phialocephala subalpina</name>
    <dbReference type="NCBI Taxonomy" id="576137"/>
    <lineage>
        <taxon>Eukaryota</taxon>
        <taxon>Fungi</taxon>
        <taxon>Dikarya</taxon>
        <taxon>Ascomycota</taxon>
        <taxon>Pezizomycotina</taxon>
        <taxon>Leotiomycetes</taxon>
        <taxon>Helotiales</taxon>
        <taxon>Mollisiaceae</taxon>
        <taxon>Phialocephala</taxon>
        <taxon>Phialocephala fortinii species complex</taxon>
    </lineage>
</organism>
<name>A0A1L7X5T5_9HELO</name>
<evidence type="ECO:0000313" key="3">
    <source>
        <dbReference type="Proteomes" id="UP000184330"/>
    </source>
</evidence>
<dbReference type="OrthoDB" id="3445164at2759"/>
<feature type="compositionally biased region" description="Low complexity" evidence="1">
    <location>
        <begin position="66"/>
        <end position="80"/>
    </location>
</feature>
<feature type="region of interest" description="Disordered" evidence="1">
    <location>
        <begin position="61"/>
        <end position="100"/>
    </location>
</feature>